<proteinExistence type="predicted"/>
<dbReference type="AlphaFoldDB" id="A0A830FYN5"/>
<keyword evidence="1" id="KW-0472">Membrane</keyword>
<comment type="caution">
    <text evidence="2">The sequence shown here is derived from an EMBL/GenBank/DDBJ whole genome shotgun (WGS) entry which is preliminary data.</text>
</comment>
<evidence type="ECO:0000256" key="1">
    <source>
        <dbReference type="SAM" id="Phobius"/>
    </source>
</evidence>
<protein>
    <submittedName>
        <fullName evidence="3">Membrane protein YdbS with pleckstrin-like domain</fullName>
    </submittedName>
</protein>
<evidence type="ECO:0000313" key="3">
    <source>
        <dbReference type="EMBL" id="MBP1954372.1"/>
    </source>
</evidence>
<feature type="transmembrane region" description="Helical" evidence="1">
    <location>
        <begin position="12"/>
        <end position="34"/>
    </location>
</feature>
<reference evidence="3" key="3">
    <citation type="submission" date="2021-03" db="EMBL/GenBank/DDBJ databases">
        <title>Genomic Encyclopedia of Type Strains, Phase IV (KMG-IV): sequencing the most valuable type-strain genomes for metagenomic binning, comparative biology and taxonomic classification.</title>
        <authorList>
            <person name="Goeker M."/>
        </authorList>
    </citation>
    <scope>NUCLEOTIDE SEQUENCE</scope>
    <source>
        <strain evidence="3">DSM 22443</strain>
    </source>
</reference>
<organism evidence="2 4">
    <name type="scientific">Halarchaeum rubridurum</name>
    <dbReference type="NCBI Taxonomy" id="489911"/>
    <lineage>
        <taxon>Archaea</taxon>
        <taxon>Methanobacteriati</taxon>
        <taxon>Methanobacteriota</taxon>
        <taxon>Stenosarchaea group</taxon>
        <taxon>Halobacteria</taxon>
        <taxon>Halobacteriales</taxon>
        <taxon>Halobacteriaceae</taxon>
    </lineage>
</organism>
<feature type="transmembrane region" description="Helical" evidence="1">
    <location>
        <begin position="46"/>
        <end position="65"/>
    </location>
</feature>
<reference evidence="2" key="1">
    <citation type="journal article" date="2014" name="Int. J. Syst. Evol. Microbiol.">
        <title>Complete genome sequence of Corynebacterium casei LMG S-19264T (=DSM 44701T), isolated from a smear-ripened cheese.</title>
        <authorList>
            <consortium name="US DOE Joint Genome Institute (JGI-PGF)"/>
            <person name="Walter F."/>
            <person name="Albersmeier A."/>
            <person name="Kalinowski J."/>
            <person name="Ruckert C."/>
        </authorList>
    </citation>
    <scope>NUCLEOTIDE SEQUENCE</scope>
    <source>
        <strain evidence="2">JCM 16108</strain>
    </source>
</reference>
<keyword evidence="1" id="KW-1133">Transmembrane helix</keyword>
<name>A0A830FYN5_9EURY</name>
<evidence type="ECO:0000313" key="2">
    <source>
        <dbReference type="EMBL" id="GGM60450.1"/>
    </source>
</evidence>
<gene>
    <name evidence="2" type="ORF">GCM10009017_08300</name>
    <name evidence="3" type="ORF">J2752_001284</name>
</gene>
<dbReference type="RefSeq" id="WP_188870165.1">
    <property type="nucleotide sequence ID" value="NZ_BMOO01000002.1"/>
</dbReference>
<accession>A0A830FYN5</accession>
<keyword evidence="1" id="KW-0812">Transmembrane</keyword>
<sequence>MTRHTRPLDRLVMWLGGALVLLGTAGLGLVGTFVGERAWLSVDVRGTLVALGLVVLACYAVYRFVADERTSTRR</sequence>
<dbReference type="EMBL" id="BMOO01000002">
    <property type="protein sequence ID" value="GGM60450.1"/>
    <property type="molecule type" value="Genomic_DNA"/>
</dbReference>
<dbReference type="Proteomes" id="UP000765891">
    <property type="component" value="Unassembled WGS sequence"/>
</dbReference>
<dbReference type="EMBL" id="JAGGKO010000002">
    <property type="protein sequence ID" value="MBP1954372.1"/>
    <property type="molecule type" value="Genomic_DNA"/>
</dbReference>
<dbReference type="Proteomes" id="UP000614609">
    <property type="component" value="Unassembled WGS sequence"/>
</dbReference>
<reference evidence="2" key="2">
    <citation type="submission" date="2020-09" db="EMBL/GenBank/DDBJ databases">
        <authorList>
            <person name="Sun Q."/>
            <person name="Ohkuma M."/>
        </authorList>
    </citation>
    <scope>NUCLEOTIDE SEQUENCE</scope>
    <source>
        <strain evidence="2">JCM 16108</strain>
    </source>
</reference>
<evidence type="ECO:0000313" key="4">
    <source>
        <dbReference type="Proteomes" id="UP000614609"/>
    </source>
</evidence>
<keyword evidence="4" id="KW-1185">Reference proteome</keyword>